<name>A0ACB9IH87_9ASTR</name>
<protein>
    <submittedName>
        <fullName evidence="1">Uncharacterized protein</fullName>
    </submittedName>
</protein>
<evidence type="ECO:0000313" key="2">
    <source>
        <dbReference type="Proteomes" id="UP001056120"/>
    </source>
</evidence>
<keyword evidence="2" id="KW-1185">Reference proteome</keyword>
<proteinExistence type="predicted"/>
<evidence type="ECO:0000313" key="1">
    <source>
        <dbReference type="EMBL" id="KAI3806883.1"/>
    </source>
</evidence>
<sequence length="2047" mass="232107">MDGTDIYKATSTIRLGSLRTSGRTSSLRSASASVWRNSGMDVFSRSSREEDDEEALKWASLEKLPTFDRLKKGLLFGSTGPSNEIDVDNLGFDQRKHLLDRLVKVADEDNEKFLLKLRNRIDRVGIDLPTIEVRFEHLTVEADVNTGSRALPSFINFHIDIFEGFLNLLNLLPNSKKHITILDDVSGVVKPSRMTLLLGPPSSGKTTLLLALAGKLAKELKSSGKVTYNGHELHEFVPERTSAYISQNDVHIGEMTVRETLAFSARCQGVGSRYEMLAELARREKNANIKPDPDIDIYMKAAATAGQEASVVTDYTLKLLGLDICADTMVGDQMIRGISGGQKKRVTTGEMIVGPSKVLLMDEISTGLDSSTTFQIVKSLKQFLHILEGTAVISLLQPAPETYDLFDDIILLTDGKIVYQGPRENVLEFFESMGFKCPERKGVADFLQEVTSKKDQQQYWMRRDLPYRFVTAKEFADAYQSFHVGRKLGDNLSTPYDKTKSHPAALTTEKYGLNKKELLKACTDREILLMKRNSFVYFFKLFQLTVMSLITLTVFFRTEMHRRVPEDGAIYVGALFFGVVMLMFNGMSEISMTIAKLPVFYKQRDFLFFPSWAYALPSWIIKIPVSFLEAGVWTILTYYVIGFDPNVARFFKQYLLLFLVNQMASSLFRFIGAMGRNMIVANTFGSFALLLVFALGGFILVREDVKKWWLWGYWSSPLMYAMNGISVNEFLGHQWRTPTNGTTLGRYTITSGGFYAESYWYWISVAALVGFVFVFNACFALSLAFLNREYLNLSFGSKWASASAQDDSDAGAVELTQTTRDDSRTNKKGMILPFEPHSITFNDVKYSVDMPQEMKEQGVNEDRLLLLKGVSGAFRPGILTALMGVSGAGKTTLMDVLAGRKTGGYIEGDVRISGYPKKQETFARVSGYCEQNDIHSPHVTVYESLLYSAWLRLATDVDEKTRKSFVDEVMDLVELNPLREALVGLPGVNGLSTEQRKRLTIAVELVANPSIIFMDEPTSGLDARAAAIVMRTVRNTVDTGRTVVCTIHQPSIDIFEAFDELFLMKRGGQELSTQRDLTNAMGSMYAAVLFLGIQNSMSVQPVVDVERTVFYRERAAGMYSALPYAFAQILVEIPYILSQTVVYTIIVYAMIGFDWTTAKFFWYLFFQFCCLLYMTYYGMMTVAITPNANIAAIIAASFYGIFNLFSGFIVPRPMVLLGNPLAWTIYGMVASQFGDFNTGLASGESVKDYLDRYYGYKHDFLGAVAGVHIGLVLFFGFNCNSTLSKITCKMADDLMFSAEELRIDEGLGYPKAYAKICRDRGFGPYAHGPPFTFTPYALQPQQASRAKELDGMFPITDPKAKPSARPKIFVSLLWKQLNHLGNAGFDPETFRVDPYGNVLYFHADSASPLAWDVDHWFPCSRGGLTVSSNLRLLQWQVCKKKHNKLEFLVPWWDLQVGISVNQFLSIFASSNSDFRHRGFYLLFSNGECEELNDSQTVDSHCFPQPFNESKKKSGLAPAAIVLSRKESNDTLLALQSIDMNKRHPANSPLAPRKSRPSMSKENEIPDFVTNPYQAIVIARDSLRQREETAKKQAEIEKLDEEMMELKQKNEEERTSIQDLELLLIKKRRRAEKCRRLAEAQSSYKGMLEKMIRDAMHQCVIYKEQARLNQAASNSLMARLEAQKAMCDSSERELHKKFKQKDELEKQIRPDWEQTRKRSRMDGVLICDENNDQLVLYQQPENKPIEEPITEQEKDENTLLSLPGVNSEHKQLRVFLEEEHKASEAEIEELTDDIENGRKLQKMKMEEKGIEYDIRFPTDDDLVEEDEESRKQRGKGNVEKWLQMLLEKDGNDQNTQIHDADDQKTDEIIQKMNLKYPQKEILKNEVPQKEILKNLQEPEETTDEIMKKMNLRYPQKEILKTEVPEFAEVEEATKTILKNPPYKIDPRRSNASEMECDRSAKLSRRKSFEVKERSEKIGKFKVIARSESARVLRRIPSSPSIILGMKKGVDCIRRKPAVIGDDDDDEDHAGSKNFIKSSYKVIKKAVKI</sequence>
<reference evidence="1 2" key="2">
    <citation type="journal article" date="2022" name="Mol. Ecol. Resour.">
        <title>The genomes of chicory, endive, great burdock and yacon provide insights into Asteraceae paleo-polyploidization history and plant inulin production.</title>
        <authorList>
            <person name="Fan W."/>
            <person name="Wang S."/>
            <person name="Wang H."/>
            <person name="Wang A."/>
            <person name="Jiang F."/>
            <person name="Liu H."/>
            <person name="Zhao H."/>
            <person name="Xu D."/>
            <person name="Zhang Y."/>
        </authorList>
    </citation>
    <scope>NUCLEOTIDE SEQUENCE [LARGE SCALE GENOMIC DNA]</scope>
    <source>
        <strain evidence="2">cv. Yunnan</strain>
        <tissue evidence="1">Leaves</tissue>
    </source>
</reference>
<dbReference type="EMBL" id="CM042025">
    <property type="protein sequence ID" value="KAI3806883.1"/>
    <property type="molecule type" value="Genomic_DNA"/>
</dbReference>
<comment type="caution">
    <text evidence="1">The sequence shown here is derived from an EMBL/GenBank/DDBJ whole genome shotgun (WGS) entry which is preliminary data.</text>
</comment>
<accession>A0ACB9IH87</accession>
<gene>
    <name evidence="1" type="ORF">L1987_22801</name>
</gene>
<reference evidence="2" key="1">
    <citation type="journal article" date="2022" name="Mol. Ecol. Resour.">
        <title>The genomes of chicory, endive, great burdock and yacon provide insights into Asteraceae palaeo-polyploidization history and plant inulin production.</title>
        <authorList>
            <person name="Fan W."/>
            <person name="Wang S."/>
            <person name="Wang H."/>
            <person name="Wang A."/>
            <person name="Jiang F."/>
            <person name="Liu H."/>
            <person name="Zhao H."/>
            <person name="Xu D."/>
            <person name="Zhang Y."/>
        </authorList>
    </citation>
    <scope>NUCLEOTIDE SEQUENCE [LARGE SCALE GENOMIC DNA]</scope>
    <source>
        <strain evidence="2">cv. Yunnan</strain>
    </source>
</reference>
<dbReference type="Proteomes" id="UP001056120">
    <property type="component" value="Linkage Group LG08"/>
</dbReference>
<organism evidence="1 2">
    <name type="scientific">Smallanthus sonchifolius</name>
    <dbReference type="NCBI Taxonomy" id="185202"/>
    <lineage>
        <taxon>Eukaryota</taxon>
        <taxon>Viridiplantae</taxon>
        <taxon>Streptophyta</taxon>
        <taxon>Embryophyta</taxon>
        <taxon>Tracheophyta</taxon>
        <taxon>Spermatophyta</taxon>
        <taxon>Magnoliopsida</taxon>
        <taxon>eudicotyledons</taxon>
        <taxon>Gunneridae</taxon>
        <taxon>Pentapetalae</taxon>
        <taxon>asterids</taxon>
        <taxon>campanulids</taxon>
        <taxon>Asterales</taxon>
        <taxon>Asteraceae</taxon>
        <taxon>Asteroideae</taxon>
        <taxon>Heliantheae alliance</taxon>
        <taxon>Millerieae</taxon>
        <taxon>Smallanthus</taxon>
    </lineage>
</organism>